<dbReference type="EMBL" id="CAUWAG010000011">
    <property type="protein sequence ID" value="CAJ2508371.1"/>
    <property type="molecule type" value="Genomic_DNA"/>
</dbReference>
<gene>
    <name evidence="2" type="ORF">KHLLAP_LOCUS8839</name>
</gene>
<dbReference type="AlphaFoldDB" id="A0AAI8YKN3"/>
<dbReference type="PANTHER" id="PTHR24148:SF73">
    <property type="entry name" value="HET DOMAIN PROTEIN (AFU_ORTHOLOGUE AFUA_8G01020)"/>
    <property type="match status" value="1"/>
</dbReference>
<sequence length="586" mass="66379">MVAPVADQTPVTTADEFCPALDQSKPEIRILELEDGTGDEEIRCRYRIVNLDDHPQYETLSYVWGLVTEHRTVLAEGYRVEVSDNLYAALQRLRYVDRKRMIWIDAICINQKDNKEKEGQVDMMHRIYSQCSLCSCWLGDFRNGPGTISVASAQGLVDFVTFLNADLKGEVPSTIAEHDQRIAVSKAIHSFMAAPWWTRVWTIQEIVLPSSSELLWGPVSVPWKALAKAADLMTQSPGMNKMQSPINLWDFFSPDVSTGQFTVPIKALTIISKDSSSPIDLFFRFRERAATNPRDKVYSLLGLMRNWKPDRVRFADYSLDPVTLFSMISVDLLQMAGMRPFVGRSGGPPNIEGLPSWALDWTRQDPSQLSDNLNWWEHYFVYLKFDADAQEGMNWLCSTDPGMKYLGLKGVKVGRVIFRDTPMTIERPDATSSREDLKDRLLTMNMHIAAWKRGVLSFLERAEEGKKLDHEKIWTSFEAVWNGTFQGIIDPIPGAQWRLQILRNKTLLITDTGYLGLGPGTAQAGDDIWVFRGGRVPFVIRPVGPAPEDARFMMNMMVGDAYVNGIMAGELMKGKDNNMLNFVLLR</sequence>
<name>A0AAI8YKN3_9PEZI</name>
<keyword evidence="3" id="KW-1185">Reference proteome</keyword>
<comment type="caution">
    <text evidence="2">The sequence shown here is derived from an EMBL/GenBank/DDBJ whole genome shotgun (WGS) entry which is preliminary data.</text>
</comment>
<evidence type="ECO:0000259" key="1">
    <source>
        <dbReference type="Pfam" id="PF06985"/>
    </source>
</evidence>
<dbReference type="InterPro" id="IPR052895">
    <property type="entry name" value="HetReg/Transcr_Mod"/>
</dbReference>
<organism evidence="2 3">
    <name type="scientific">Anthostomella pinea</name>
    <dbReference type="NCBI Taxonomy" id="933095"/>
    <lineage>
        <taxon>Eukaryota</taxon>
        <taxon>Fungi</taxon>
        <taxon>Dikarya</taxon>
        <taxon>Ascomycota</taxon>
        <taxon>Pezizomycotina</taxon>
        <taxon>Sordariomycetes</taxon>
        <taxon>Xylariomycetidae</taxon>
        <taxon>Xylariales</taxon>
        <taxon>Xylariaceae</taxon>
        <taxon>Anthostomella</taxon>
    </lineage>
</organism>
<reference evidence="2" key="1">
    <citation type="submission" date="2023-10" db="EMBL/GenBank/DDBJ databases">
        <authorList>
            <person name="Hackl T."/>
        </authorList>
    </citation>
    <scope>NUCLEOTIDE SEQUENCE</scope>
</reference>
<evidence type="ECO:0000313" key="2">
    <source>
        <dbReference type="EMBL" id="CAJ2508371.1"/>
    </source>
</evidence>
<dbReference type="Pfam" id="PF26639">
    <property type="entry name" value="Het-6_barrel"/>
    <property type="match status" value="1"/>
</dbReference>
<protein>
    <submittedName>
        <fullName evidence="2">Uu.00g133970.m01.CDS01</fullName>
    </submittedName>
</protein>
<accession>A0AAI8YKN3</accession>
<dbReference type="PANTHER" id="PTHR24148">
    <property type="entry name" value="ANKYRIN REPEAT DOMAIN-CONTAINING PROTEIN 39 HOMOLOG-RELATED"/>
    <property type="match status" value="1"/>
</dbReference>
<dbReference type="Pfam" id="PF06985">
    <property type="entry name" value="HET"/>
    <property type="match status" value="1"/>
</dbReference>
<dbReference type="Proteomes" id="UP001295740">
    <property type="component" value="Unassembled WGS sequence"/>
</dbReference>
<feature type="domain" description="Heterokaryon incompatibility" evidence="1">
    <location>
        <begin position="57"/>
        <end position="205"/>
    </location>
</feature>
<proteinExistence type="predicted"/>
<dbReference type="InterPro" id="IPR010730">
    <property type="entry name" value="HET"/>
</dbReference>
<evidence type="ECO:0000313" key="3">
    <source>
        <dbReference type="Proteomes" id="UP001295740"/>
    </source>
</evidence>